<dbReference type="Pfam" id="PF08338">
    <property type="entry name" value="DUF1731"/>
    <property type="match status" value="1"/>
</dbReference>
<evidence type="ECO:0008006" key="6">
    <source>
        <dbReference type="Google" id="ProtNLM"/>
    </source>
</evidence>
<evidence type="ECO:0000313" key="4">
    <source>
        <dbReference type="EMBL" id="TQL50594.1"/>
    </source>
</evidence>
<comment type="similarity">
    <text evidence="1">Belongs to the NAD(P)-dependent epimerase/dehydratase family. SDR39U1 subfamily.</text>
</comment>
<dbReference type="NCBIfam" id="TIGR01777">
    <property type="entry name" value="yfcH"/>
    <property type="match status" value="1"/>
</dbReference>
<dbReference type="InterPro" id="IPR010099">
    <property type="entry name" value="SDR39U1"/>
</dbReference>
<dbReference type="AlphaFoldDB" id="A0A542YRP2"/>
<dbReference type="PANTHER" id="PTHR11092:SF0">
    <property type="entry name" value="EPIMERASE FAMILY PROTEIN SDR39U1"/>
    <property type="match status" value="1"/>
</dbReference>
<dbReference type="PANTHER" id="PTHR11092">
    <property type="entry name" value="SUGAR NUCLEOTIDE EPIMERASE RELATED"/>
    <property type="match status" value="1"/>
</dbReference>
<sequence length="314" mass="33316">MTQSPESTRRVAITGASGLIGSALSASLRGRGDQVIHLVRRDPAAAPAEGVTEVRWDPARQQVDTESLVGVDAVVHLAGAGLGDKRWTEDYKRTIRSSRVDGTSTISNAVAALDPVPRLVSGSAMGIYGHRGDDVLTEESTLGEDFLAGVCQDWEAATRPAEEAGSAVSHLRTGLVLSREGGAMGRLLPLARLGLAGPLGTGDQYWSWITLRDHVRAVQFLLDHPEITGPVNAGGPHPDTQRDVVAALGRQLHRPTVLPAPTIALRLALGEMASDILGSIRMLPAVLQEAGFEFDHPDLESAMAWLGTRTGDTR</sequence>
<dbReference type="EMBL" id="VFOP01000001">
    <property type="protein sequence ID" value="TQL50594.1"/>
    <property type="molecule type" value="Genomic_DNA"/>
</dbReference>
<name>A0A542YRP2_9MICO</name>
<keyword evidence="5" id="KW-1185">Reference proteome</keyword>
<protein>
    <recommendedName>
        <fullName evidence="6">TIGR01777 family protein</fullName>
    </recommendedName>
</protein>
<reference evidence="4 5" key="1">
    <citation type="submission" date="2019-06" db="EMBL/GenBank/DDBJ databases">
        <title>Sequencing the genomes of 1000 actinobacteria strains.</title>
        <authorList>
            <person name="Klenk H.-P."/>
        </authorList>
    </citation>
    <scope>NUCLEOTIDE SEQUENCE [LARGE SCALE GENOMIC DNA]</scope>
    <source>
        <strain evidence="4 5">DSM 12335</strain>
    </source>
</reference>
<dbReference type="InterPro" id="IPR013549">
    <property type="entry name" value="DUF1731"/>
</dbReference>
<dbReference type="RefSeq" id="WP_228393053.1">
    <property type="nucleotide sequence ID" value="NZ_BAAAIK010000002.1"/>
</dbReference>
<dbReference type="Pfam" id="PF01370">
    <property type="entry name" value="Epimerase"/>
    <property type="match status" value="1"/>
</dbReference>
<dbReference type="SUPFAM" id="SSF51735">
    <property type="entry name" value="NAD(P)-binding Rossmann-fold domains"/>
    <property type="match status" value="1"/>
</dbReference>
<evidence type="ECO:0000259" key="2">
    <source>
        <dbReference type="Pfam" id="PF01370"/>
    </source>
</evidence>
<gene>
    <name evidence="4" type="ORF">FB467_1707</name>
</gene>
<dbReference type="InterPro" id="IPR001509">
    <property type="entry name" value="Epimerase_deHydtase"/>
</dbReference>
<dbReference type="InterPro" id="IPR036291">
    <property type="entry name" value="NAD(P)-bd_dom_sf"/>
</dbReference>
<proteinExistence type="inferred from homology"/>
<organism evidence="4 5">
    <name type="scientific">Ornithinicoccus hortensis</name>
    <dbReference type="NCBI Taxonomy" id="82346"/>
    <lineage>
        <taxon>Bacteria</taxon>
        <taxon>Bacillati</taxon>
        <taxon>Actinomycetota</taxon>
        <taxon>Actinomycetes</taxon>
        <taxon>Micrococcales</taxon>
        <taxon>Intrasporangiaceae</taxon>
        <taxon>Ornithinicoccus</taxon>
    </lineage>
</organism>
<feature type="domain" description="DUF1731" evidence="3">
    <location>
        <begin position="260"/>
        <end position="306"/>
    </location>
</feature>
<evidence type="ECO:0000313" key="5">
    <source>
        <dbReference type="Proteomes" id="UP000319516"/>
    </source>
</evidence>
<evidence type="ECO:0000256" key="1">
    <source>
        <dbReference type="ARBA" id="ARBA00009353"/>
    </source>
</evidence>
<dbReference type="Gene3D" id="3.40.50.720">
    <property type="entry name" value="NAD(P)-binding Rossmann-like Domain"/>
    <property type="match status" value="1"/>
</dbReference>
<comment type="caution">
    <text evidence="4">The sequence shown here is derived from an EMBL/GenBank/DDBJ whole genome shotgun (WGS) entry which is preliminary data.</text>
</comment>
<dbReference type="Proteomes" id="UP000319516">
    <property type="component" value="Unassembled WGS sequence"/>
</dbReference>
<evidence type="ECO:0000259" key="3">
    <source>
        <dbReference type="Pfam" id="PF08338"/>
    </source>
</evidence>
<feature type="domain" description="NAD-dependent epimerase/dehydratase" evidence="2">
    <location>
        <begin position="11"/>
        <end position="227"/>
    </location>
</feature>
<accession>A0A542YRP2</accession>